<dbReference type="OrthoDB" id="8448784at2"/>
<gene>
    <name evidence="1" type="ORF">CAL15_02985</name>
</gene>
<dbReference type="RefSeq" id="WP_033470469.1">
    <property type="nucleotide sequence ID" value="NZ_CP021111.1"/>
</dbReference>
<dbReference type="KEGG" id="bgm:CAL15_02985"/>
<reference evidence="1 2" key="1">
    <citation type="submission" date="2017-05" db="EMBL/GenBank/DDBJ databases">
        <title>Complete and WGS of Bordetella genogroups.</title>
        <authorList>
            <person name="Spilker T."/>
            <person name="LiPuma J."/>
        </authorList>
    </citation>
    <scope>NUCLEOTIDE SEQUENCE [LARGE SCALE GENOMIC DNA]</scope>
    <source>
        <strain evidence="1 2">AU7206</strain>
    </source>
</reference>
<evidence type="ECO:0000313" key="2">
    <source>
        <dbReference type="Proteomes" id="UP000194161"/>
    </source>
</evidence>
<organism evidence="1 2">
    <name type="scientific">Bordetella genomosp. 13</name>
    <dbReference type="NCBI Taxonomy" id="463040"/>
    <lineage>
        <taxon>Bacteria</taxon>
        <taxon>Pseudomonadati</taxon>
        <taxon>Pseudomonadota</taxon>
        <taxon>Betaproteobacteria</taxon>
        <taxon>Burkholderiales</taxon>
        <taxon>Alcaligenaceae</taxon>
        <taxon>Bordetella</taxon>
    </lineage>
</organism>
<protein>
    <submittedName>
        <fullName evidence="1">Integrating conjugative element protein</fullName>
    </submittedName>
</protein>
<dbReference type="InterPro" id="IPR011090">
    <property type="entry name" value="Integr_conj_element_PFL4709"/>
</dbReference>
<dbReference type="AlphaFoldDB" id="A0A1W6Z852"/>
<sequence>MPAPFFRASPQLLIISIAPGLWAVLFMFSQAAVAADVLVVTDSRHPVQALAGVRVIELDQPAHIEAELTAHLPADPAQAEALVRQRLLDGGADLQRRIGQAYQGVADAWGLGIVKIPAVVVDRRYVVYGEPDVARAVARIDAYRSARP</sequence>
<accession>A0A1W6Z852</accession>
<dbReference type="STRING" id="463040.CAL15_02985"/>
<dbReference type="EMBL" id="CP021111">
    <property type="protein sequence ID" value="ARP93432.1"/>
    <property type="molecule type" value="Genomic_DNA"/>
</dbReference>
<keyword evidence="2" id="KW-1185">Reference proteome</keyword>
<dbReference type="Proteomes" id="UP000194161">
    <property type="component" value="Chromosome"/>
</dbReference>
<evidence type="ECO:0000313" key="1">
    <source>
        <dbReference type="EMBL" id="ARP93432.1"/>
    </source>
</evidence>
<dbReference type="Pfam" id="PF07511">
    <property type="entry name" value="DUF1525"/>
    <property type="match status" value="1"/>
</dbReference>
<dbReference type="NCBIfam" id="TIGR03757">
    <property type="entry name" value="conj_TIGR03757"/>
    <property type="match status" value="1"/>
</dbReference>
<name>A0A1W6Z852_9BORD</name>
<proteinExistence type="predicted"/>